<evidence type="ECO:0000256" key="5">
    <source>
        <dbReference type="ARBA" id="ARBA00022737"/>
    </source>
</evidence>
<dbReference type="PROSITE" id="PS00518">
    <property type="entry name" value="ZF_RING_1"/>
    <property type="match status" value="1"/>
</dbReference>
<dbReference type="Pfam" id="PF00097">
    <property type="entry name" value="zf-C3HC4"/>
    <property type="match status" value="1"/>
</dbReference>
<dbReference type="Pfam" id="PF22191">
    <property type="entry name" value="IBR_1"/>
    <property type="match status" value="1"/>
</dbReference>
<evidence type="ECO:0000256" key="9">
    <source>
        <dbReference type="PROSITE-ProRule" id="PRU00175"/>
    </source>
</evidence>
<evidence type="ECO:0000256" key="7">
    <source>
        <dbReference type="ARBA" id="ARBA00022786"/>
    </source>
</evidence>
<keyword evidence="5" id="KW-0677">Repeat</keyword>
<dbReference type="InterPro" id="IPR047556">
    <property type="entry name" value="Rcat_RBR_TRIAD1"/>
</dbReference>
<dbReference type="Pfam" id="PF21235">
    <property type="entry name" value="UBA_ARI1"/>
    <property type="match status" value="1"/>
</dbReference>
<feature type="region of interest" description="Disordered" evidence="10">
    <location>
        <begin position="1"/>
        <end position="20"/>
    </location>
</feature>
<evidence type="ECO:0000259" key="12">
    <source>
        <dbReference type="PROSITE" id="PS51873"/>
    </source>
</evidence>
<dbReference type="InterPro" id="IPR018957">
    <property type="entry name" value="Znf_C3HC4_RING-type"/>
</dbReference>
<dbReference type="InterPro" id="IPR001841">
    <property type="entry name" value="Znf_RING"/>
</dbReference>
<gene>
    <name evidence="13" type="ORF">PAPYR_10359</name>
</gene>
<comment type="catalytic activity">
    <reaction evidence="1">
        <text>[E2 ubiquitin-conjugating enzyme]-S-ubiquitinyl-L-cysteine + [acceptor protein]-L-lysine = [E2 ubiquitin-conjugating enzyme]-L-cysteine + [acceptor protein]-N(6)-ubiquitinyl-L-lysine.</text>
        <dbReference type="EC" id="2.3.2.31"/>
    </reaction>
</comment>
<dbReference type="EC" id="2.3.2.31" evidence="2"/>
<evidence type="ECO:0000256" key="3">
    <source>
        <dbReference type="ARBA" id="ARBA00022679"/>
    </source>
</evidence>
<evidence type="ECO:0000313" key="13">
    <source>
        <dbReference type="EMBL" id="KAJ4454850.1"/>
    </source>
</evidence>
<evidence type="ECO:0000256" key="8">
    <source>
        <dbReference type="ARBA" id="ARBA00022833"/>
    </source>
</evidence>
<dbReference type="PROSITE" id="PS50089">
    <property type="entry name" value="ZF_RING_2"/>
    <property type="match status" value="1"/>
</dbReference>
<dbReference type="Gene3D" id="1.20.120.1750">
    <property type="match status" value="1"/>
</dbReference>
<evidence type="ECO:0000256" key="10">
    <source>
        <dbReference type="SAM" id="MobiDB-lite"/>
    </source>
</evidence>
<dbReference type="InterPro" id="IPR044066">
    <property type="entry name" value="TRIAD_supradom"/>
</dbReference>
<dbReference type="InterPro" id="IPR017907">
    <property type="entry name" value="Znf_RING_CS"/>
</dbReference>
<keyword evidence="7" id="KW-0833">Ubl conjugation pathway</keyword>
<accession>A0ABQ8UBV6</accession>
<dbReference type="CDD" id="cd20346">
    <property type="entry name" value="BRcat_RBR_ANKIB1"/>
    <property type="match status" value="1"/>
</dbReference>
<dbReference type="CDD" id="cd20360">
    <property type="entry name" value="Rcat_RBR_TRIAD1"/>
    <property type="match status" value="1"/>
</dbReference>
<keyword evidence="3" id="KW-0808">Transferase</keyword>
<dbReference type="InterPro" id="IPR013083">
    <property type="entry name" value="Znf_RING/FYVE/PHD"/>
</dbReference>
<reference evidence="13" key="1">
    <citation type="journal article" date="2022" name="bioRxiv">
        <title>Genomics of Preaxostyla Flagellates Illuminates Evolutionary Transitions and the Path Towards Mitochondrial Loss.</title>
        <authorList>
            <person name="Novak L.V.F."/>
            <person name="Treitli S.C."/>
            <person name="Pyrih J."/>
            <person name="Halakuc P."/>
            <person name="Pipaliya S.V."/>
            <person name="Vacek V."/>
            <person name="Brzon O."/>
            <person name="Soukal P."/>
            <person name="Eme L."/>
            <person name="Dacks J.B."/>
            <person name="Karnkowska A."/>
            <person name="Elias M."/>
            <person name="Hampl V."/>
        </authorList>
    </citation>
    <scope>NUCLEOTIDE SEQUENCE</scope>
    <source>
        <strain evidence="13">RCP-MX</strain>
    </source>
</reference>
<dbReference type="PANTHER" id="PTHR11685">
    <property type="entry name" value="RBR FAMILY RING FINGER AND IBR DOMAIN-CONTAINING"/>
    <property type="match status" value="1"/>
</dbReference>
<keyword evidence="4" id="KW-0479">Metal-binding</keyword>
<sequence length="465" mass="53002">MEDDEFEEDEGIQDEDEEIEEGVSPIVSAVEFQVIAPDQIRDKQEEIKAQVADVLGLPPDLCQMLLIQFQWNKELLLEKFMDNPEKVQAEAGVIVAPPPPLPAKFECDICCCEFRRADGIALNCGHLFCRECVRGHLENAVSQGPTCISTPCPHSGCPAKYPEPIFASVLGTGKFLEKYNEFLRHSFVEGSHDMKWCPAPGCSFACISTGGGTACKCRCGHLFCFRCAAEAHAPATCDMVEKWTMKCNDEREDLTWITGNTKQCPKCHIPIEKNQGCNHMTCSRCRHEFCWMCRGPWTEHGSETGGYYKCNKYDPKKHDDPYAVDAKNQLTYYVHYFERYTGHQQSQKFASGQLKKAQEKMVELQSRPGYDSQRAAFILQAVEQVIECRRVLKWTYVFGYYLKDGPEKNLFEFLQRDLERTTEHLSELSEAPVEQIDRMELVNYSTATRKFLHNLMVGIENGLSR</sequence>
<dbReference type="Pfam" id="PF19422">
    <property type="entry name" value="Ariadne"/>
    <property type="match status" value="1"/>
</dbReference>
<dbReference type="InterPro" id="IPR002867">
    <property type="entry name" value="IBR_dom"/>
</dbReference>
<dbReference type="InterPro" id="IPR048962">
    <property type="entry name" value="ARIH1-like_UBL"/>
</dbReference>
<dbReference type="Proteomes" id="UP001141327">
    <property type="component" value="Unassembled WGS sequence"/>
</dbReference>
<dbReference type="InterPro" id="IPR045840">
    <property type="entry name" value="Ariadne"/>
</dbReference>
<feature type="domain" description="RING-type" evidence="11">
    <location>
        <begin position="107"/>
        <end position="153"/>
    </location>
</feature>
<name>A0ABQ8UBV6_9EUKA</name>
<keyword evidence="6 9" id="KW-0863">Zinc-finger</keyword>
<comment type="caution">
    <text evidence="13">The sequence shown here is derived from an EMBL/GenBank/DDBJ whole genome shotgun (WGS) entry which is preliminary data.</text>
</comment>
<keyword evidence="8" id="KW-0862">Zinc</keyword>
<evidence type="ECO:0000256" key="4">
    <source>
        <dbReference type="ARBA" id="ARBA00022723"/>
    </source>
</evidence>
<evidence type="ECO:0000256" key="1">
    <source>
        <dbReference type="ARBA" id="ARBA00001798"/>
    </source>
</evidence>
<dbReference type="SMART" id="SM00647">
    <property type="entry name" value="IBR"/>
    <property type="match status" value="2"/>
</dbReference>
<keyword evidence="14" id="KW-1185">Reference proteome</keyword>
<dbReference type="Pfam" id="PF01485">
    <property type="entry name" value="IBR"/>
    <property type="match status" value="1"/>
</dbReference>
<protein>
    <recommendedName>
        <fullName evidence="2">RBR-type E3 ubiquitin transferase</fullName>
        <ecNumber evidence="2">2.3.2.31</ecNumber>
    </recommendedName>
</protein>
<dbReference type="PROSITE" id="PS51873">
    <property type="entry name" value="TRIAD"/>
    <property type="match status" value="1"/>
</dbReference>
<dbReference type="Gene3D" id="3.30.40.10">
    <property type="entry name" value="Zinc/RING finger domain, C3HC4 (zinc finger)"/>
    <property type="match status" value="1"/>
</dbReference>
<evidence type="ECO:0000256" key="6">
    <source>
        <dbReference type="ARBA" id="ARBA00022771"/>
    </source>
</evidence>
<evidence type="ECO:0000259" key="11">
    <source>
        <dbReference type="PROSITE" id="PS50089"/>
    </source>
</evidence>
<dbReference type="EMBL" id="JAPMOS010000131">
    <property type="protein sequence ID" value="KAJ4454850.1"/>
    <property type="molecule type" value="Genomic_DNA"/>
</dbReference>
<organism evidence="13 14">
    <name type="scientific">Paratrimastix pyriformis</name>
    <dbReference type="NCBI Taxonomy" id="342808"/>
    <lineage>
        <taxon>Eukaryota</taxon>
        <taxon>Metamonada</taxon>
        <taxon>Preaxostyla</taxon>
        <taxon>Paratrimastigidae</taxon>
        <taxon>Paratrimastix</taxon>
    </lineage>
</organism>
<evidence type="ECO:0000313" key="14">
    <source>
        <dbReference type="Proteomes" id="UP001141327"/>
    </source>
</evidence>
<feature type="domain" description="RING-type" evidence="12">
    <location>
        <begin position="103"/>
        <end position="314"/>
    </location>
</feature>
<dbReference type="SUPFAM" id="SSF57850">
    <property type="entry name" value="RING/U-box"/>
    <property type="match status" value="3"/>
</dbReference>
<evidence type="ECO:0000256" key="2">
    <source>
        <dbReference type="ARBA" id="ARBA00012251"/>
    </source>
</evidence>
<proteinExistence type="predicted"/>
<dbReference type="InterPro" id="IPR031127">
    <property type="entry name" value="E3_UB_ligase_RBR"/>
</dbReference>